<dbReference type="Gene3D" id="3.40.50.11980">
    <property type="match status" value="1"/>
</dbReference>
<feature type="region of interest" description="Disordered" evidence="14">
    <location>
        <begin position="16"/>
        <end position="91"/>
    </location>
</feature>
<evidence type="ECO:0000256" key="10">
    <source>
        <dbReference type="ARBA" id="ARBA00022833"/>
    </source>
</evidence>
<dbReference type="PANTHER" id="PTHR13547">
    <property type="match status" value="1"/>
</dbReference>
<evidence type="ECO:0000256" key="14">
    <source>
        <dbReference type="SAM" id="MobiDB-lite"/>
    </source>
</evidence>
<evidence type="ECO:0000256" key="5">
    <source>
        <dbReference type="ARBA" id="ARBA00012179"/>
    </source>
</evidence>
<evidence type="ECO:0000256" key="4">
    <source>
        <dbReference type="ARBA" id="ARBA00007626"/>
    </source>
</evidence>
<evidence type="ECO:0000256" key="9">
    <source>
        <dbReference type="ARBA" id="ARBA00022801"/>
    </source>
</evidence>
<dbReference type="GO" id="GO:0004526">
    <property type="term" value="F:ribonuclease P activity"/>
    <property type="evidence" value="ECO:0007669"/>
    <property type="project" value="UniProtKB-EC"/>
</dbReference>
<comment type="catalytic activity">
    <reaction evidence="1">
        <text>Endonucleolytic cleavage of RNA, removing 5'-extranucleotides from tRNA precursor.</text>
        <dbReference type="EC" id="3.1.26.5"/>
    </reaction>
</comment>
<keyword evidence="12" id="KW-0809">Transit peptide</keyword>
<dbReference type="Proteomes" id="UP001295423">
    <property type="component" value="Unassembled WGS sequence"/>
</dbReference>
<dbReference type="InterPro" id="IPR031595">
    <property type="entry name" value="PRORP_C"/>
</dbReference>
<comment type="similarity">
    <text evidence="4">Belongs to the PPR family. P subfamily.</text>
</comment>
<comment type="subcellular location">
    <subcellularLocation>
        <location evidence="3">Mitochondrion</location>
    </subcellularLocation>
</comment>
<protein>
    <recommendedName>
        <fullName evidence="5">ribonuclease P</fullName>
        <ecNumber evidence="5">3.1.26.5</ecNumber>
    </recommendedName>
</protein>
<evidence type="ECO:0000313" key="17">
    <source>
        <dbReference type="Proteomes" id="UP001295423"/>
    </source>
</evidence>
<keyword evidence="17" id="KW-1185">Reference proteome</keyword>
<evidence type="ECO:0000256" key="3">
    <source>
        <dbReference type="ARBA" id="ARBA00004173"/>
    </source>
</evidence>
<evidence type="ECO:0000256" key="2">
    <source>
        <dbReference type="ARBA" id="ARBA00001946"/>
    </source>
</evidence>
<reference evidence="16" key="1">
    <citation type="submission" date="2023-08" db="EMBL/GenBank/DDBJ databases">
        <authorList>
            <person name="Audoor S."/>
            <person name="Bilcke G."/>
        </authorList>
    </citation>
    <scope>NUCLEOTIDE SEQUENCE</scope>
</reference>
<sequence>MSFAIKIRSTLAGRRMLGSQSSTIHTSWHRQFSDNGDKKNKKKNKKSDSFTLDDFFSNLDSPKSQTKTRRQNNPSGKNQGQGRQKASITSDASEDLSTFFDEVNSIMKKNKKQLKTSENPKSTDDFLASQKEKKKAISLFDMMPPKKQRSPDAYDEDVYDEYMDMIDIITSSPKFLRRHTKSPIDDERAASILEWLKAEEPVVPHRLPSLQKIMASSFSDDELLQVRKDFKSELKAQKQTLCDHYGWDNQQYTAAIHGLRSLGAMCAKKATGAPIDIAWQKLKEAGYEMEKDRIHNYLYVSATFSTRSIDLSSSGGESIIDYLNRSTNSAIERKKEETQSPIDDGEETEALIDTTGEIANVQDLLYSPTEQSTSIRVRTLVSQNRIKEAEQVLESTGNNFDLRLRTYAPVYKAYLDAGDVPAAFNLFCKMKEGEFVILQPETYVQLIACVAEGGYFREGSESIAGVEDLGYSVGSGPKLLDCLAQELADHSVEITAASAKRLYNAFQRGFQDSNLKQLHLLESIPTCNDPAEPDELVVSRVTLDETSGRCPRTGTYLRLIGLDAEQKKLLGNGLATLATEAYAERAMKQSAQAELELKRFADWLDSRTGKPYTAIVDGPNIAYYMQNFQDGRFSYHQIEFVVDALEKMGENVLVILPQKYTQNSFVITNASGQRRQKLTQKEKEISRDLFSSGKAYAVPSGCLDDYYWMYASVASQTVSTNGEDMYVKLGNEDGRWPGERPMLVSNDQMRDHKLSLLEPRLFRRWYSNFLVNFTFSAFVGGDATEKEIGFRTADFYSREIQGNPSSETGSGVTWHFPKSILSKTEVREEMWQLSCCGTVEQQNEWSSDSHEEIIKSTLLRDYLLMKLQELEDSKTSKDAEEAIQAIDEAVSIDDSKLLRFLFQAGAQSIIYETLSREKGKPSPLVAASLLCKFASHNIGFRQTIYGPVVDTTPLSPRSVMMEQWGYTRMIQ</sequence>
<gene>
    <name evidence="16" type="ORF">CYCCA115_LOCUS7990</name>
</gene>
<accession>A0AAD2FLR6</accession>
<keyword evidence="9" id="KW-0378">Hydrolase</keyword>
<evidence type="ECO:0000313" key="16">
    <source>
        <dbReference type="EMBL" id="CAJ1942524.1"/>
    </source>
</evidence>
<dbReference type="EMBL" id="CAKOGP040001112">
    <property type="protein sequence ID" value="CAJ1942524.1"/>
    <property type="molecule type" value="Genomic_DNA"/>
</dbReference>
<dbReference type="GO" id="GO:0046872">
    <property type="term" value="F:metal ion binding"/>
    <property type="evidence" value="ECO:0007669"/>
    <property type="project" value="UniProtKB-KW"/>
</dbReference>
<evidence type="ECO:0000256" key="7">
    <source>
        <dbReference type="ARBA" id="ARBA00022722"/>
    </source>
</evidence>
<feature type="compositionally biased region" description="Polar residues" evidence="14">
    <location>
        <begin position="18"/>
        <end position="30"/>
    </location>
</feature>
<evidence type="ECO:0000256" key="1">
    <source>
        <dbReference type="ARBA" id="ARBA00000928"/>
    </source>
</evidence>
<dbReference type="GO" id="GO:0001682">
    <property type="term" value="P:tRNA 5'-leader removal"/>
    <property type="evidence" value="ECO:0007669"/>
    <property type="project" value="TreeGrafter"/>
</dbReference>
<evidence type="ECO:0000256" key="13">
    <source>
        <dbReference type="ARBA" id="ARBA00023128"/>
    </source>
</evidence>
<keyword evidence="10" id="KW-0862">Zinc</keyword>
<dbReference type="EC" id="3.1.26.5" evidence="5"/>
<organism evidence="16 17">
    <name type="scientific">Cylindrotheca closterium</name>
    <dbReference type="NCBI Taxonomy" id="2856"/>
    <lineage>
        <taxon>Eukaryota</taxon>
        <taxon>Sar</taxon>
        <taxon>Stramenopiles</taxon>
        <taxon>Ochrophyta</taxon>
        <taxon>Bacillariophyta</taxon>
        <taxon>Bacillariophyceae</taxon>
        <taxon>Bacillariophycidae</taxon>
        <taxon>Bacillariales</taxon>
        <taxon>Bacillariaceae</taxon>
        <taxon>Cylindrotheca</taxon>
    </lineage>
</organism>
<keyword evidence="8" id="KW-0479">Metal-binding</keyword>
<proteinExistence type="inferred from homology"/>
<feature type="domain" description="PRORP" evidence="15">
    <location>
        <begin position="546"/>
        <end position="715"/>
    </location>
</feature>
<keyword evidence="6" id="KW-0819">tRNA processing</keyword>
<evidence type="ECO:0000256" key="12">
    <source>
        <dbReference type="ARBA" id="ARBA00022946"/>
    </source>
</evidence>
<keyword evidence="13" id="KW-0496">Mitochondrion</keyword>
<keyword evidence="7" id="KW-0540">Nuclease</keyword>
<dbReference type="Pfam" id="PF16953">
    <property type="entry name" value="PRORP"/>
    <property type="match status" value="1"/>
</dbReference>
<evidence type="ECO:0000256" key="8">
    <source>
        <dbReference type="ARBA" id="ARBA00022723"/>
    </source>
</evidence>
<comment type="cofactor">
    <cofactor evidence="2">
        <name>Mg(2+)</name>
        <dbReference type="ChEBI" id="CHEBI:18420"/>
    </cofactor>
</comment>
<comment type="caution">
    <text evidence="16">The sequence shown here is derived from an EMBL/GenBank/DDBJ whole genome shotgun (WGS) entry which is preliminary data.</text>
</comment>
<evidence type="ECO:0000256" key="11">
    <source>
        <dbReference type="ARBA" id="ARBA00022842"/>
    </source>
</evidence>
<dbReference type="AlphaFoldDB" id="A0AAD2FLR6"/>
<evidence type="ECO:0000259" key="15">
    <source>
        <dbReference type="Pfam" id="PF16953"/>
    </source>
</evidence>
<dbReference type="InterPro" id="IPR011990">
    <property type="entry name" value="TPR-like_helical_dom_sf"/>
</dbReference>
<keyword evidence="11" id="KW-0460">Magnesium</keyword>
<evidence type="ECO:0000256" key="6">
    <source>
        <dbReference type="ARBA" id="ARBA00022694"/>
    </source>
</evidence>
<name>A0AAD2FLR6_9STRA</name>
<dbReference type="Gene3D" id="1.25.40.10">
    <property type="entry name" value="Tetratricopeptide repeat domain"/>
    <property type="match status" value="1"/>
</dbReference>
<dbReference type="PANTHER" id="PTHR13547:SF1">
    <property type="entry name" value="MITOCHONDRIAL RIBONUCLEASE P CATALYTIC SUBUNIT"/>
    <property type="match status" value="1"/>
</dbReference>
<dbReference type="GO" id="GO:0005739">
    <property type="term" value="C:mitochondrion"/>
    <property type="evidence" value="ECO:0007669"/>
    <property type="project" value="UniProtKB-SubCell"/>
</dbReference>
<feature type="compositionally biased region" description="Polar residues" evidence="14">
    <location>
        <begin position="58"/>
        <end position="91"/>
    </location>
</feature>